<sequence>MIKLCLVDDHELLLRGLAAIIETQRDFEVIKTCTSGQDIIDFLGTKPSIDILVLDVNLPNSDPEDLLSKIRATHPELPVIYLTILRGSRLFHRLQKFGFHGYLFKDATYEEVFEAIRTVAGGGTYYAKNIELDFSKDQSIHQNGYITKNSGVILSKREKEILTLICQEYSSAQIAAKLFISVSTVDTHRQNIMIKLGVSNTVGLVKYAISYNLIEN</sequence>
<dbReference type="Pfam" id="PF00072">
    <property type="entry name" value="Response_reg"/>
    <property type="match status" value="1"/>
</dbReference>
<feature type="modified residue" description="4-aspartylphosphate" evidence="5">
    <location>
        <position position="55"/>
    </location>
</feature>
<dbReference type="GO" id="GO:0000160">
    <property type="term" value="P:phosphorelay signal transduction system"/>
    <property type="evidence" value="ECO:0007669"/>
    <property type="project" value="InterPro"/>
</dbReference>
<dbReference type="GO" id="GO:0006355">
    <property type="term" value="P:regulation of DNA-templated transcription"/>
    <property type="evidence" value="ECO:0007669"/>
    <property type="project" value="InterPro"/>
</dbReference>
<dbReference type="InterPro" id="IPR000792">
    <property type="entry name" value="Tscrpt_reg_LuxR_C"/>
</dbReference>
<dbReference type="CDD" id="cd17535">
    <property type="entry name" value="REC_NarL-like"/>
    <property type="match status" value="1"/>
</dbReference>
<protein>
    <recommendedName>
        <fullName evidence="10">Two component transcriptional regulator, LuxR family</fullName>
    </recommendedName>
</protein>
<dbReference type="InterPro" id="IPR016032">
    <property type="entry name" value="Sig_transdc_resp-reg_C-effctor"/>
</dbReference>
<dbReference type="PROSITE" id="PS50043">
    <property type="entry name" value="HTH_LUXR_2"/>
    <property type="match status" value="1"/>
</dbReference>
<feature type="domain" description="HTH luxR-type" evidence="6">
    <location>
        <begin position="147"/>
        <end position="212"/>
    </location>
</feature>
<keyword evidence="9" id="KW-1185">Reference proteome</keyword>
<dbReference type="CDD" id="cd06170">
    <property type="entry name" value="LuxR_C_like"/>
    <property type="match status" value="1"/>
</dbReference>
<evidence type="ECO:0000256" key="5">
    <source>
        <dbReference type="PROSITE-ProRule" id="PRU00169"/>
    </source>
</evidence>
<dbReference type="InterPro" id="IPR001789">
    <property type="entry name" value="Sig_transdc_resp-reg_receiver"/>
</dbReference>
<evidence type="ECO:0000256" key="3">
    <source>
        <dbReference type="ARBA" id="ARBA00023125"/>
    </source>
</evidence>
<dbReference type="KEGG" id="run:DR864_06450"/>
<keyword evidence="4" id="KW-0804">Transcription</keyword>
<dbReference type="PROSITE" id="PS50110">
    <property type="entry name" value="RESPONSE_REGULATORY"/>
    <property type="match status" value="1"/>
</dbReference>
<dbReference type="Proteomes" id="UP000251993">
    <property type="component" value="Chromosome"/>
</dbReference>
<dbReference type="PRINTS" id="PR00038">
    <property type="entry name" value="HTHLUXR"/>
</dbReference>
<dbReference type="SMART" id="SM00421">
    <property type="entry name" value="HTH_LUXR"/>
    <property type="match status" value="1"/>
</dbReference>
<keyword evidence="3" id="KW-0238">DNA-binding</keyword>
<evidence type="ECO:0000259" key="7">
    <source>
        <dbReference type="PROSITE" id="PS50110"/>
    </source>
</evidence>
<dbReference type="GO" id="GO:0003677">
    <property type="term" value="F:DNA binding"/>
    <property type="evidence" value="ECO:0007669"/>
    <property type="project" value="UniProtKB-KW"/>
</dbReference>
<dbReference type="InterPro" id="IPR039420">
    <property type="entry name" value="WalR-like"/>
</dbReference>
<evidence type="ECO:0000259" key="6">
    <source>
        <dbReference type="PROSITE" id="PS50043"/>
    </source>
</evidence>
<dbReference type="InterPro" id="IPR011006">
    <property type="entry name" value="CheY-like_superfamily"/>
</dbReference>
<dbReference type="EMBL" id="CP030850">
    <property type="protein sequence ID" value="AXE17396.1"/>
    <property type="molecule type" value="Genomic_DNA"/>
</dbReference>
<dbReference type="PANTHER" id="PTHR43214">
    <property type="entry name" value="TWO-COMPONENT RESPONSE REGULATOR"/>
    <property type="match status" value="1"/>
</dbReference>
<proteinExistence type="predicted"/>
<organism evidence="8 9">
    <name type="scientific">Runella rosea</name>
    <dbReference type="NCBI Taxonomy" id="2259595"/>
    <lineage>
        <taxon>Bacteria</taxon>
        <taxon>Pseudomonadati</taxon>
        <taxon>Bacteroidota</taxon>
        <taxon>Cytophagia</taxon>
        <taxon>Cytophagales</taxon>
        <taxon>Spirosomataceae</taxon>
        <taxon>Runella</taxon>
    </lineage>
</organism>
<reference evidence="8 9" key="1">
    <citation type="submission" date="2018-07" db="EMBL/GenBank/DDBJ databases">
        <title>Genome sequencing of Runella.</title>
        <authorList>
            <person name="Baek M.-G."/>
            <person name="Yi H."/>
        </authorList>
    </citation>
    <scope>NUCLEOTIDE SEQUENCE [LARGE SCALE GENOMIC DNA]</scope>
    <source>
        <strain evidence="8 9">HYN0085</strain>
    </source>
</reference>
<gene>
    <name evidence="8" type="ORF">DR864_06450</name>
</gene>
<feature type="domain" description="Response regulatory" evidence="7">
    <location>
        <begin position="3"/>
        <end position="120"/>
    </location>
</feature>
<dbReference type="Gene3D" id="3.40.50.2300">
    <property type="match status" value="1"/>
</dbReference>
<dbReference type="AlphaFoldDB" id="A0A344TFH5"/>
<evidence type="ECO:0000256" key="4">
    <source>
        <dbReference type="ARBA" id="ARBA00023163"/>
    </source>
</evidence>
<dbReference type="PANTHER" id="PTHR43214:SF41">
    <property type="entry name" value="NITRATE_NITRITE RESPONSE REGULATOR PROTEIN NARP"/>
    <property type="match status" value="1"/>
</dbReference>
<dbReference type="SMART" id="SM00448">
    <property type="entry name" value="REC"/>
    <property type="match status" value="1"/>
</dbReference>
<keyword evidence="1 5" id="KW-0597">Phosphoprotein</keyword>
<name>A0A344TFH5_9BACT</name>
<accession>A0A344TFH5</accession>
<evidence type="ECO:0000256" key="2">
    <source>
        <dbReference type="ARBA" id="ARBA00023015"/>
    </source>
</evidence>
<evidence type="ECO:0000313" key="9">
    <source>
        <dbReference type="Proteomes" id="UP000251993"/>
    </source>
</evidence>
<keyword evidence="2" id="KW-0805">Transcription regulation</keyword>
<evidence type="ECO:0000256" key="1">
    <source>
        <dbReference type="ARBA" id="ARBA00022553"/>
    </source>
</evidence>
<dbReference type="SUPFAM" id="SSF52172">
    <property type="entry name" value="CheY-like"/>
    <property type="match status" value="1"/>
</dbReference>
<evidence type="ECO:0008006" key="10">
    <source>
        <dbReference type="Google" id="ProtNLM"/>
    </source>
</evidence>
<dbReference type="Pfam" id="PF00196">
    <property type="entry name" value="GerE"/>
    <property type="match status" value="1"/>
</dbReference>
<dbReference type="SUPFAM" id="SSF46894">
    <property type="entry name" value="C-terminal effector domain of the bipartite response regulators"/>
    <property type="match status" value="1"/>
</dbReference>
<evidence type="ECO:0000313" key="8">
    <source>
        <dbReference type="EMBL" id="AXE17396.1"/>
    </source>
</evidence>
<dbReference type="OrthoDB" id="9797341at2"/>
<dbReference type="InterPro" id="IPR058245">
    <property type="entry name" value="NreC/VraR/RcsB-like_REC"/>
</dbReference>
<dbReference type="RefSeq" id="WP_114066182.1">
    <property type="nucleotide sequence ID" value="NZ_CP030850.1"/>
</dbReference>